<reference evidence="8 9" key="1">
    <citation type="journal article" date="2020" name="Insects">
        <title>Bacteria Belonging to Pseudomonas typographi sp. nov. from the Bark Beetle Ips typographus Have Genomic Potential to Aid in the Host Ecology.</title>
        <authorList>
            <person name="Peral-Aranega E."/>
            <person name="Saati-Santamaria Z."/>
            <person name="Kolarik M."/>
            <person name="Rivas R."/>
            <person name="Garcia-Fraile P."/>
        </authorList>
    </citation>
    <scope>NUCLEOTIDE SEQUENCE [LARGE SCALE GENOMIC DNA]</scope>
    <source>
        <strain evidence="8 9">CA3A</strain>
    </source>
</reference>
<dbReference type="Proteomes" id="UP000805841">
    <property type="component" value="Unassembled WGS sequence"/>
</dbReference>
<feature type="transmembrane region" description="Helical" evidence="6">
    <location>
        <begin position="165"/>
        <end position="184"/>
    </location>
</feature>
<feature type="transmembrane region" description="Helical" evidence="6">
    <location>
        <begin position="106"/>
        <end position="127"/>
    </location>
</feature>
<comment type="caution">
    <text evidence="8">The sequence shown here is derived from an EMBL/GenBank/DDBJ whole genome shotgun (WGS) entry which is preliminary data.</text>
</comment>
<dbReference type="RefSeq" id="WP_190422143.1">
    <property type="nucleotide sequence ID" value="NZ_JAAOCA010000019.1"/>
</dbReference>
<dbReference type="InterPro" id="IPR011701">
    <property type="entry name" value="MFS"/>
</dbReference>
<organism evidence="8 9">
    <name type="scientific">Pseudomonas typographi</name>
    <dbReference type="NCBI Taxonomy" id="2715964"/>
    <lineage>
        <taxon>Bacteria</taxon>
        <taxon>Pseudomonadati</taxon>
        <taxon>Pseudomonadota</taxon>
        <taxon>Gammaproteobacteria</taxon>
        <taxon>Pseudomonadales</taxon>
        <taxon>Pseudomonadaceae</taxon>
        <taxon>Pseudomonas</taxon>
    </lineage>
</organism>
<evidence type="ECO:0000256" key="5">
    <source>
        <dbReference type="ARBA" id="ARBA00023136"/>
    </source>
</evidence>
<dbReference type="InterPro" id="IPR020846">
    <property type="entry name" value="MFS_dom"/>
</dbReference>
<evidence type="ECO:0000256" key="3">
    <source>
        <dbReference type="ARBA" id="ARBA00022692"/>
    </source>
</evidence>
<evidence type="ECO:0000256" key="2">
    <source>
        <dbReference type="ARBA" id="ARBA00022448"/>
    </source>
</evidence>
<name>A0ABR7Z3K7_9PSED</name>
<feature type="transmembrane region" description="Helical" evidence="6">
    <location>
        <begin position="72"/>
        <end position="94"/>
    </location>
</feature>
<evidence type="ECO:0000256" key="1">
    <source>
        <dbReference type="ARBA" id="ARBA00004141"/>
    </source>
</evidence>
<dbReference type="PROSITE" id="PS50850">
    <property type="entry name" value="MFS"/>
    <property type="match status" value="1"/>
</dbReference>
<feature type="non-terminal residue" evidence="8">
    <location>
        <position position="1"/>
    </location>
</feature>
<dbReference type="InterPro" id="IPR036259">
    <property type="entry name" value="MFS_trans_sf"/>
</dbReference>
<dbReference type="Pfam" id="PF07690">
    <property type="entry name" value="MFS_1"/>
    <property type="match status" value="1"/>
</dbReference>
<dbReference type="Gene3D" id="1.20.1250.20">
    <property type="entry name" value="MFS general substrate transporter like domains"/>
    <property type="match status" value="1"/>
</dbReference>
<protein>
    <submittedName>
        <fullName evidence="8">MFS transporter</fullName>
    </submittedName>
</protein>
<feature type="transmembrane region" description="Helical" evidence="6">
    <location>
        <begin position="139"/>
        <end position="159"/>
    </location>
</feature>
<gene>
    <name evidence="8" type="ORF">HAQ05_15500</name>
</gene>
<keyword evidence="5 6" id="KW-0472">Membrane</keyword>
<evidence type="ECO:0000256" key="6">
    <source>
        <dbReference type="SAM" id="Phobius"/>
    </source>
</evidence>
<dbReference type="SUPFAM" id="SSF103473">
    <property type="entry name" value="MFS general substrate transporter"/>
    <property type="match status" value="1"/>
</dbReference>
<dbReference type="PANTHER" id="PTHR43791:SF36">
    <property type="entry name" value="TRANSPORTER, PUTATIVE (AFU_ORTHOLOGUE AFUA_6G08340)-RELATED"/>
    <property type="match status" value="1"/>
</dbReference>
<keyword evidence="9" id="KW-1185">Reference proteome</keyword>
<feature type="transmembrane region" description="Helical" evidence="6">
    <location>
        <begin position="196"/>
        <end position="218"/>
    </location>
</feature>
<proteinExistence type="predicted"/>
<feature type="transmembrane region" description="Helical" evidence="6">
    <location>
        <begin position="6"/>
        <end position="27"/>
    </location>
</feature>
<accession>A0ABR7Z3K7</accession>
<feature type="domain" description="Major facilitator superfamily (MFS) profile" evidence="7">
    <location>
        <begin position="1"/>
        <end position="254"/>
    </location>
</feature>
<sequence>LRGWQWLFLLEGLPSIVLGGVVFWLVADRIEDARWLNPEEKALMRQRMHEDRAAQGPDAQGQGLKAVLGQPVTWVMSAIYLFLVMALTGLLFWMPQLIKGAGIDNPLNIGLLSMVPYIVAVLFNLAMGVSSDRRGERRWHMAACASLTALGYGVCALMPGQLLPLMVGMSLIMAGIIAWMPIFWTLPPRFLTGMAAAAGIALINSVGQLGGVIAPYLIGRVRDLTGVTAPALYLLCGVSVLAVGLILWGVPRRFYQR</sequence>
<feature type="transmembrane region" description="Helical" evidence="6">
    <location>
        <begin position="230"/>
        <end position="250"/>
    </location>
</feature>
<keyword evidence="3 6" id="KW-0812">Transmembrane</keyword>
<evidence type="ECO:0000256" key="4">
    <source>
        <dbReference type="ARBA" id="ARBA00022989"/>
    </source>
</evidence>
<evidence type="ECO:0000259" key="7">
    <source>
        <dbReference type="PROSITE" id="PS50850"/>
    </source>
</evidence>
<comment type="subcellular location">
    <subcellularLocation>
        <location evidence="1">Membrane</location>
        <topology evidence="1">Multi-pass membrane protein</topology>
    </subcellularLocation>
</comment>
<evidence type="ECO:0000313" key="8">
    <source>
        <dbReference type="EMBL" id="MBD1600100.1"/>
    </source>
</evidence>
<keyword evidence="2" id="KW-0813">Transport</keyword>
<dbReference type="PANTHER" id="PTHR43791">
    <property type="entry name" value="PERMEASE-RELATED"/>
    <property type="match status" value="1"/>
</dbReference>
<keyword evidence="4 6" id="KW-1133">Transmembrane helix</keyword>
<evidence type="ECO:0000313" key="9">
    <source>
        <dbReference type="Proteomes" id="UP000805841"/>
    </source>
</evidence>
<dbReference type="EMBL" id="JAAOCA010000019">
    <property type="protein sequence ID" value="MBD1600100.1"/>
    <property type="molecule type" value="Genomic_DNA"/>
</dbReference>